<dbReference type="GO" id="GO:0005524">
    <property type="term" value="F:ATP binding"/>
    <property type="evidence" value="ECO:0007669"/>
    <property type="project" value="InterPro"/>
</dbReference>
<feature type="region of interest" description="Disordered" evidence="1">
    <location>
        <begin position="1"/>
        <end position="115"/>
    </location>
</feature>
<dbReference type="PROSITE" id="PS50011">
    <property type="entry name" value="PROTEIN_KINASE_DOM"/>
    <property type="match status" value="1"/>
</dbReference>
<dbReference type="VEuPathDB" id="CryptoDB:Cvel_2756"/>
<gene>
    <name evidence="3" type="ORF">Cvel_2756</name>
</gene>
<dbReference type="GO" id="GO:0004672">
    <property type="term" value="F:protein kinase activity"/>
    <property type="evidence" value="ECO:0007669"/>
    <property type="project" value="InterPro"/>
</dbReference>
<evidence type="ECO:0000313" key="3">
    <source>
        <dbReference type="EMBL" id="CEM07259.1"/>
    </source>
</evidence>
<reference evidence="3" key="1">
    <citation type="submission" date="2014-11" db="EMBL/GenBank/DDBJ databases">
        <authorList>
            <person name="Otto D Thomas"/>
            <person name="Naeem Raeece"/>
        </authorList>
    </citation>
    <scope>NUCLEOTIDE SEQUENCE</scope>
</reference>
<feature type="domain" description="Protein kinase" evidence="2">
    <location>
        <begin position="61"/>
        <end position="201"/>
    </location>
</feature>
<proteinExistence type="predicted"/>
<name>A0A0G4F5B7_9ALVE</name>
<feature type="compositionally biased region" description="Pro residues" evidence="1">
    <location>
        <begin position="99"/>
        <end position="113"/>
    </location>
</feature>
<dbReference type="InterPro" id="IPR011009">
    <property type="entry name" value="Kinase-like_dom_sf"/>
</dbReference>
<dbReference type="EMBL" id="CDMZ01000122">
    <property type="protein sequence ID" value="CEM07259.1"/>
    <property type="molecule type" value="Genomic_DNA"/>
</dbReference>
<sequence length="201" mass="20867">MPSPASRQSGEAARLPPRSPFRSPPLGTADTNAAAHSWQCPLTPGGRGARQPPGLPAAPFDSLQMLLTKGASGPAGTETSLPPSQPPGLGSAPGTSVASPPPPLDGEPAPSPVSQPLQMSLEHMEEEAEVLQRVQGDGVVVFMGSEKLPEGRAYIAIEHVQHTLDKGWKKCGIPSLPPLLASIGDASLKLHGRGFVHRDIK</sequence>
<accession>A0A0G4F5B7</accession>
<organism evidence="3">
    <name type="scientific">Chromera velia CCMP2878</name>
    <dbReference type="NCBI Taxonomy" id="1169474"/>
    <lineage>
        <taxon>Eukaryota</taxon>
        <taxon>Sar</taxon>
        <taxon>Alveolata</taxon>
        <taxon>Colpodellida</taxon>
        <taxon>Chromeraceae</taxon>
        <taxon>Chromera</taxon>
    </lineage>
</organism>
<dbReference type="AlphaFoldDB" id="A0A0G4F5B7"/>
<dbReference type="InterPro" id="IPR000719">
    <property type="entry name" value="Prot_kinase_dom"/>
</dbReference>
<protein>
    <recommendedName>
        <fullName evidence="2">Protein kinase domain-containing protein</fullName>
    </recommendedName>
</protein>
<evidence type="ECO:0000259" key="2">
    <source>
        <dbReference type="PROSITE" id="PS50011"/>
    </source>
</evidence>
<dbReference type="SUPFAM" id="SSF56112">
    <property type="entry name" value="Protein kinase-like (PK-like)"/>
    <property type="match status" value="1"/>
</dbReference>
<evidence type="ECO:0000256" key="1">
    <source>
        <dbReference type="SAM" id="MobiDB-lite"/>
    </source>
</evidence>